<dbReference type="InterPro" id="IPR028995">
    <property type="entry name" value="Glyco_hydro_57/38_cen_sf"/>
</dbReference>
<dbReference type="GO" id="GO:0046872">
    <property type="term" value="F:metal ion binding"/>
    <property type="evidence" value="ECO:0007669"/>
    <property type="project" value="UniProtKB-KW"/>
</dbReference>
<dbReference type="Pfam" id="PF22907">
    <property type="entry name" value="Ams1-like_1st"/>
    <property type="match status" value="1"/>
</dbReference>
<dbReference type="SUPFAM" id="SSF88713">
    <property type="entry name" value="Glycoside hydrolase/deacetylase"/>
    <property type="match status" value="1"/>
</dbReference>
<evidence type="ECO:0000313" key="6">
    <source>
        <dbReference type="EMBL" id="RTZ87944.1"/>
    </source>
</evidence>
<accession>A0A432GWQ7</accession>
<dbReference type="GO" id="GO:0006013">
    <property type="term" value="P:mannose metabolic process"/>
    <property type="evidence" value="ECO:0007669"/>
    <property type="project" value="InterPro"/>
</dbReference>
<feature type="domain" description="Glycoside hydrolase family 38 central" evidence="5">
    <location>
        <begin position="513"/>
        <end position="588"/>
    </location>
</feature>
<dbReference type="InterPro" id="IPR000602">
    <property type="entry name" value="Glyco_hydro_38_N"/>
</dbReference>
<dbReference type="FunFam" id="2.70.98.30:FF:000010">
    <property type="entry name" value="Cytosolic alpha-mannosidase"/>
    <property type="match status" value="1"/>
</dbReference>
<dbReference type="AlphaFoldDB" id="A0A432GWQ7"/>
<dbReference type="FunFam" id="1.20.1270.50:FF:000004">
    <property type="entry name" value="alpha-mannosidase 2C1 isoform X1"/>
    <property type="match status" value="1"/>
</dbReference>
<dbReference type="GO" id="GO:0004559">
    <property type="term" value="F:alpha-mannosidase activity"/>
    <property type="evidence" value="ECO:0007669"/>
    <property type="project" value="InterPro"/>
</dbReference>
<dbReference type="CDD" id="cd10789">
    <property type="entry name" value="GH38N_AMII_ER_cytosolic"/>
    <property type="match status" value="1"/>
</dbReference>
<name>A0A432GWQ7_9DELT</name>
<dbReference type="GO" id="GO:0030246">
    <property type="term" value="F:carbohydrate binding"/>
    <property type="evidence" value="ECO:0007669"/>
    <property type="project" value="InterPro"/>
</dbReference>
<organism evidence="6 7">
    <name type="scientific">SAR324 cluster bacterium</name>
    <dbReference type="NCBI Taxonomy" id="2024889"/>
    <lineage>
        <taxon>Bacteria</taxon>
        <taxon>Deltaproteobacteria</taxon>
        <taxon>SAR324 cluster</taxon>
    </lineage>
</organism>
<reference evidence="6 7" key="1">
    <citation type="submission" date="2018-06" db="EMBL/GenBank/DDBJ databases">
        <title>Combined omics and stable isotope probing to characterize newly discovered Mariana Back-Arc vent microbial communities.</title>
        <authorList>
            <person name="Trembath-Reichert E."/>
            <person name="Huber J.A."/>
        </authorList>
    </citation>
    <scope>NUCLEOTIDE SEQUENCE [LARGE SCALE GENOMIC DNA]</scope>
    <source>
        <strain evidence="6">MAG 151</strain>
    </source>
</reference>
<comment type="caution">
    <text evidence="6">The sequence shown here is derived from an EMBL/GenBank/DDBJ whole genome shotgun (WGS) entry which is preliminary data.</text>
</comment>
<dbReference type="InterPro" id="IPR054723">
    <property type="entry name" value="Ams1-like_N"/>
</dbReference>
<dbReference type="Gene3D" id="2.60.40.2220">
    <property type="match status" value="1"/>
</dbReference>
<dbReference type="SUPFAM" id="SSF74650">
    <property type="entry name" value="Galactose mutarotase-like"/>
    <property type="match status" value="1"/>
</dbReference>
<dbReference type="InterPro" id="IPR037094">
    <property type="entry name" value="Glyco_hydro_38_cen_sf"/>
</dbReference>
<dbReference type="SMART" id="SM00872">
    <property type="entry name" value="Alpha-mann_mid"/>
    <property type="match status" value="1"/>
</dbReference>
<evidence type="ECO:0000256" key="1">
    <source>
        <dbReference type="ARBA" id="ARBA00009792"/>
    </source>
</evidence>
<evidence type="ECO:0000256" key="2">
    <source>
        <dbReference type="ARBA" id="ARBA00022723"/>
    </source>
</evidence>
<dbReference type="GO" id="GO:0009313">
    <property type="term" value="P:oligosaccharide catabolic process"/>
    <property type="evidence" value="ECO:0007669"/>
    <property type="project" value="TreeGrafter"/>
</dbReference>
<keyword evidence="4" id="KW-0326">Glycosidase</keyword>
<dbReference type="SUPFAM" id="SSF88688">
    <property type="entry name" value="Families 57/38 glycoside transferase middle domain"/>
    <property type="match status" value="1"/>
</dbReference>
<dbReference type="Gene3D" id="1.20.1270.50">
    <property type="entry name" value="Glycoside hydrolase family 38, central domain"/>
    <property type="match status" value="1"/>
</dbReference>
<proteinExistence type="inferred from homology"/>
<dbReference type="Proteomes" id="UP000288322">
    <property type="component" value="Unassembled WGS sequence"/>
</dbReference>
<evidence type="ECO:0000256" key="4">
    <source>
        <dbReference type="ARBA" id="ARBA00023295"/>
    </source>
</evidence>
<dbReference type="InterPro" id="IPR011013">
    <property type="entry name" value="Gal_mutarotase_sf_dom"/>
</dbReference>
<gene>
    <name evidence="6" type="ORF">DSY93_09510</name>
</gene>
<dbReference type="InterPro" id="IPR041147">
    <property type="entry name" value="GH38_C"/>
</dbReference>
<dbReference type="PANTHER" id="PTHR46017">
    <property type="entry name" value="ALPHA-MANNOSIDASE 2C1"/>
    <property type="match status" value="1"/>
</dbReference>
<dbReference type="Gene3D" id="2.70.98.30">
    <property type="entry name" value="Golgi alpha-mannosidase II, domain 4"/>
    <property type="match status" value="1"/>
</dbReference>
<evidence type="ECO:0000256" key="3">
    <source>
        <dbReference type="ARBA" id="ARBA00022801"/>
    </source>
</evidence>
<dbReference type="InterPro" id="IPR011682">
    <property type="entry name" value="Glyco_hydro_38_C"/>
</dbReference>
<dbReference type="InterPro" id="IPR011330">
    <property type="entry name" value="Glyco_hydro/deAcase_b/a-brl"/>
</dbReference>
<dbReference type="EMBL" id="QNZH01000257">
    <property type="protein sequence ID" value="RTZ87944.1"/>
    <property type="molecule type" value="Genomic_DNA"/>
</dbReference>
<evidence type="ECO:0000313" key="7">
    <source>
        <dbReference type="Proteomes" id="UP000288322"/>
    </source>
</evidence>
<dbReference type="InterPro" id="IPR027291">
    <property type="entry name" value="Glyco_hydro_38_N_sf"/>
</dbReference>
<dbReference type="InterPro" id="IPR015341">
    <property type="entry name" value="Glyco_hydro_38_cen"/>
</dbReference>
<evidence type="ECO:0000259" key="5">
    <source>
        <dbReference type="SMART" id="SM00872"/>
    </source>
</evidence>
<sequence>MILDSQKKLYRTKIDQFIKRLEALILSQYELLEAEFANSKDPVPFGERLRLQYQRIEEGQEWGQAWESAWFHLQGRIPEKWQEQEVVAHLDFNGEALIFSPQGDPLQGLTNGSVFGNVTRHTFILTTKAQGGEPVDLWVEGAANSIVGINQPSDPPRGTVDRQGNYLGKVNRMRIARFHRELYALRLDMELLNGLLDTVPEFSTRHARILKSLVESTNGFRDDPDRAGICREILAPLLAHPAHSSAPTLITVGHAHIDTGFLWPVRETIRKAGRTFASQLDLIERYPDYVFGASQPQHYQFVKDHYPNLYERIKKAVAEGRWELQGGMWVEPDCNLISGESMVRQVMHGKNFFMDEFGVEVTNCWIPDVFGYSASMPQILKSAGIHYLLTQKMSWSQFNRFPYTTFRWRGIEGTEVLTHFPPEDNYNSELQPCGLQKAERQFVEKSLLDEMLCPFGVGDGGGGPTAEMIERGLRQQNLEGVPKVQFGRADHCFERIAKQQDQLPVWSGELYLEMHRGTYTTQARTKRGNRLLEQSLRETEYLLALGKLKDYPIERLDGIWKKLLINQFHDILPGSSISEVYEVTEREHAEALEDCARIRAEAADKILQHDAEGLTVINTLNVPCTREIQLPEDWQGGLVDDSGNPIDMQQDSDGTLTAQLQLAPQAICTLHREGRMALAQSVQSLVMENDLVRYEFNEHGQLLSAFDKEMQLEMLAEGEPGNILTLYEDRPHDWDAWEVDISYEEMALETARGKRWTSTGQGMVRHGLKFELSIGQSTIKQKITLSQKSKALEFDTLVEWQECHRMLRTAFPVNIHTDSATFDIQYGYVRRPTHRNTSWDMARFEVAGQKYADLSNHERGVALINNCKYGHKVHENVLDLNLLRSPTYPDPDADLGLHEFSYCLFIHQHELVKSGVIAEALQFNQPPLLFPGKASVELQPPVRVNGKGVGLEVLKRAEKENCWIFRLVERYGQTGIAQIELLESEARVQETNLLEWEDMGGLLTSPLTLKFKPFEIRTFKIRSGLRQGPS</sequence>
<protein>
    <submittedName>
        <fullName evidence="6">Alpha-mannosidase 2c1</fullName>
    </submittedName>
</protein>
<dbReference type="PANTHER" id="PTHR46017:SF1">
    <property type="entry name" value="ALPHA-MANNOSIDASE 2C1"/>
    <property type="match status" value="1"/>
</dbReference>
<dbReference type="Pfam" id="PF09261">
    <property type="entry name" value="Alpha-mann_mid"/>
    <property type="match status" value="1"/>
</dbReference>
<dbReference type="Gene3D" id="3.20.110.10">
    <property type="entry name" value="Glycoside hydrolase 38, N terminal domain"/>
    <property type="match status" value="1"/>
</dbReference>
<dbReference type="FunFam" id="3.20.110.10:FF:000002">
    <property type="entry name" value="alpha-mannosidase 2C1 isoform X1"/>
    <property type="match status" value="1"/>
</dbReference>
<keyword evidence="3" id="KW-0378">Hydrolase</keyword>
<comment type="similarity">
    <text evidence="1">Belongs to the glycosyl hydrolase 38 family.</text>
</comment>
<dbReference type="Pfam" id="PF07748">
    <property type="entry name" value="Glyco_hydro_38C"/>
    <property type="match status" value="1"/>
</dbReference>
<dbReference type="Pfam" id="PF01074">
    <property type="entry name" value="Glyco_hydro_38N"/>
    <property type="match status" value="1"/>
</dbReference>
<keyword evidence="2" id="KW-0479">Metal-binding</keyword>
<dbReference type="Pfam" id="PF17677">
    <property type="entry name" value="Glyco_hydro38C2"/>
    <property type="match status" value="1"/>
</dbReference>